<evidence type="ECO:0000256" key="10">
    <source>
        <dbReference type="ARBA" id="ARBA00023136"/>
    </source>
</evidence>
<keyword evidence="4" id="KW-0934">Plastid</keyword>
<dbReference type="InterPro" id="IPR039606">
    <property type="entry name" value="Phytol/farnesol_kinase"/>
</dbReference>
<proteinExistence type="inferred from homology"/>
<keyword evidence="3" id="KW-0150">Chloroplast</keyword>
<keyword evidence="10 11" id="KW-0472">Membrane</keyword>
<dbReference type="OrthoDB" id="5673at2759"/>
<comment type="similarity">
    <text evidence="2">Belongs to the polyprenol kinase family.</text>
</comment>
<evidence type="ECO:0000256" key="5">
    <source>
        <dbReference type="ARBA" id="ARBA00022679"/>
    </source>
</evidence>
<evidence type="ECO:0000256" key="6">
    <source>
        <dbReference type="ARBA" id="ARBA00022692"/>
    </source>
</evidence>
<feature type="transmembrane region" description="Helical" evidence="11">
    <location>
        <begin position="42"/>
        <end position="62"/>
    </location>
</feature>
<keyword evidence="13" id="KW-1185">Reference proteome</keyword>
<feature type="transmembrane region" description="Helical" evidence="11">
    <location>
        <begin position="68"/>
        <end position="91"/>
    </location>
</feature>
<keyword evidence="8" id="KW-0809">Transit peptide</keyword>
<keyword evidence="5 12" id="KW-0808">Transferase</keyword>
<reference evidence="12 13" key="1">
    <citation type="journal article" date="2017" name="Nature">
        <title>The Apostasia genome and the evolution of orchids.</title>
        <authorList>
            <person name="Zhang G.Q."/>
            <person name="Liu K.W."/>
            <person name="Li Z."/>
            <person name="Lohaus R."/>
            <person name="Hsiao Y.Y."/>
            <person name="Niu S.C."/>
            <person name="Wang J.Y."/>
            <person name="Lin Y.C."/>
            <person name="Xu Q."/>
            <person name="Chen L.J."/>
            <person name="Yoshida K."/>
            <person name="Fujiwara S."/>
            <person name="Wang Z.W."/>
            <person name="Zhang Y.Q."/>
            <person name="Mitsuda N."/>
            <person name="Wang M."/>
            <person name="Liu G.H."/>
            <person name="Pecoraro L."/>
            <person name="Huang H.X."/>
            <person name="Xiao X.J."/>
            <person name="Lin M."/>
            <person name="Wu X.Y."/>
            <person name="Wu W.L."/>
            <person name="Chen Y.Y."/>
            <person name="Chang S.B."/>
            <person name="Sakamoto S."/>
            <person name="Ohme-Takagi M."/>
            <person name="Yagi M."/>
            <person name="Zeng S.J."/>
            <person name="Shen C.Y."/>
            <person name="Yeh C.M."/>
            <person name="Luo Y.B."/>
            <person name="Tsai W.C."/>
            <person name="Van de Peer Y."/>
            <person name="Liu Z.J."/>
        </authorList>
    </citation>
    <scope>NUCLEOTIDE SEQUENCE [LARGE SCALE GENOMIC DNA]</scope>
    <source>
        <strain evidence="13">cv. Shenzhen</strain>
        <tissue evidence="12">Stem</tissue>
    </source>
</reference>
<evidence type="ECO:0000256" key="4">
    <source>
        <dbReference type="ARBA" id="ARBA00022640"/>
    </source>
</evidence>
<gene>
    <name evidence="12" type="ORF">AXF42_Ash014946</name>
</gene>
<dbReference type="PANTHER" id="PTHR32523:SF7">
    <property type="entry name" value="FARNESOL KINASE, CHLOROPLASTIC"/>
    <property type="match status" value="1"/>
</dbReference>
<dbReference type="GO" id="GO:0016301">
    <property type="term" value="F:kinase activity"/>
    <property type="evidence" value="ECO:0007669"/>
    <property type="project" value="UniProtKB-KW"/>
</dbReference>
<evidence type="ECO:0000313" key="13">
    <source>
        <dbReference type="Proteomes" id="UP000236161"/>
    </source>
</evidence>
<keyword evidence="7 12" id="KW-0418">Kinase</keyword>
<dbReference type="GO" id="GO:0031969">
    <property type="term" value="C:chloroplast membrane"/>
    <property type="evidence" value="ECO:0007669"/>
    <property type="project" value="UniProtKB-SubCell"/>
</dbReference>
<feature type="transmembrane region" description="Helical" evidence="11">
    <location>
        <begin position="168"/>
        <end position="189"/>
    </location>
</feature>
<accession>A0A2I0ALL4</accession>
<comment type="subcellular location">
    <subcellularLocation>
        <location evidence="1">Plastid</location>
        <location evidence="1">Chloroplast membrane</location>
        <topology evidence="1">Multi-pass membrane protein</topology>
    </subcellularLocation>
</comment>
<evidence type="ECO:0000313" key="12">
    <source>
        <dbReference type="EMBL" id="PKA56443.1"/>
    </source>
</evidence>
<evidence type="ECO:0000256" key="9">
    <source>
        <dbReference type="ARBA" id="ARBA00022989"/>
    </source>
</evidence>
<evidence type="ECO:0000256" key="2">
    <source>
        <dbReference type="ARBA" id="ARBA00010794"/>
    </source>
</evidence>
<dbReference type="PANTHER" id="PTHR32523">
    <property type="entry name" value="PHYTOL KINASE 1, CHLOROPLASTIC"/>
    <property type="match status" value="1"/>
</dbReference>
<dbReference type="EC" id="2.7.1.-" evidence="12"/>
<evidence type="ECO:0000256" key="3">
    <source>
        <dbReference type="ARBA" id="ARBA00022528"/>
    </source>
</evidence>
<evidence type="ECO:0000256" key="11">
    <source>
        <dbReference type="SAM" id="Phobius"/>
    </source>
</evidence>
<keyword evidence="9 11" id="KW-1133">Transmembrane helix</keyword>
<organism evidence="12 13">
    <name type="scientific">Apostasia shenzhenica</name>
    <dbReference type="NCBI Taxonomy" id="1088818"/>
    <lineage>
        <taxon>Eukaryota</taxon>
        <taxon>Viridiplantae</taxon>
        <taxon>Streptophyta</taxon>
        <taxon>Embryophyta</taxon>
        <taxon>Tracheophyta</taxon>
        <taxon>Spermatophyta</taxon>
        <taxon>Magnoliopsida</taxon>
        <taxon>Liliopsida</taxon>
        <taxon>Asparagales</taxon>
        <taxon>Orchidaceae</taxon>
        <taxon>Apostasioideae</taxon>
        <taxon>Apostasia</taxon>
    </lineage>
</organism>
<dbReference type="AlphaFoldDB" id="A0A2I0ALL4"/>
<sequence>MSQRGWIPLQDVSAAALASGVALGLLWFWGEMAKRGVLEQKMNRKLVHITLGLAFMLFWPLFSSSSLAPFLAALAPGVNMVRMVLLGLGVWKNDAIVKSMSREGDHRELLKGPLYYACTITLATSIFWRTSPIGISAICNLCAGDGIADIVGRRYGKLKLPYNPSKSFAGSVAMAVAGFLASIGYMHYFASFGFIEEGWGLSFRFFIVSTAAALVESLPISTELDDNLTVPLASLIVGATLF</sequence>
<evidence type="ECO:0000256" key="7">
    <source>
        <dbReference type="ARBA" id="ARBA00022777"/>
    </source>
</evidence>
<protein>
    <submittedName>
        <fullName evidence="12">Putative phytol kinase 2, chloroplastic</fullName>
        <ecNumber evidence="12">2.7.1.-</ecNumber>
    </submittedName>
</protein>
<name>A0A2I0ALL4_9ASPA</name>
<evidence type="ECO:0000256" key="8">
    <source>
        <dbReference type="ARBA" id="ARBA00022946"/>
    </source>
</evidence>
<dbReference type="EMBL" id="KZ451973">
    <property type="protein sequence ID" value="PKA56443.1"/>
    <property type="molecule type" value="Genomic_DNA"/>
</dbReference>
<evidence type="ECO:0000256" key="1">
    <source>
        <dbReference type="ARBA" id="ARBA00004508"/>
    </source>
</evidence>
<dbReference type="STRING" id="1088818.A0A2I0ALL4"/>
<feature type="transmembrane region" description="Helical" evidence="11">
    <location>
        <begin position="12"/>
        <end position="30"/>
    </location>
</feature>
<dbReference type="Proteomes" id="UP000236161">
    <property type="component" value="Unassembled WGS sequence"/>
</dbReference>
<keyword evidence="6 11" id="KW-0812">Transmembrane</keyword>